<dbReference type="AlphaFoldDB" id="A0AAV2HXS6"/>
<gene>
    <name evidence="1" type="ORF">GSLYS_00012820001</name>
</gene>
<evidence type="ECO:0008006" key="3">
    <source>
        <dbReference type="Google" id="ProtNLM"/>
    </source>
</evidence>
<evidence type="ECO:0000313" key="1">
    <source>
        <dbReference type="EMBL" id="CAL1538999.1"/>
    </source>
</evidence>
<evidence type="ECO:0000313" key="2">
    <source>
        <dbReference type="Proteomes" id="UP001497497"/>
    </source>
</evidence>
<dbReference type="Pfam" id="PF14473">
    <property type="entry name" value="RD3"/>
    <property type="match status" value="1"/>
</dbReference>
<dbReference type="PANTHER" id="PTHR28489">
    <property type="entry name" value="RENTINAL DEGENERATION 3-LIKE"/>
    <property type="match status" value="1"/>
</dbReference>
<dbReference type="PANTHER" id="PTHR28489:SF2">
    <property type="entry name" value="RENTINAL DEGENERATION 3-LIKE"/>
    <property type="match status" value="1"/>
</dbReference>
<accession>A0AAV2HXS6</accession>
<dbReference type="InterPro" id="IPR028092">
    <property type="entry name" value="RD3"/>
</dbReference>
<dbReference type="EMBL" id="CAXITT010000321">
    <property type="protein sequence ID" value="CAL1538999.1"/>
    <property type="molecule type" value="Genomic_DNA"/>
</dbReference>
<sequence length="205" mass="24184">MMTLRNLWRRSMGSGEVYKPPEKDEHMVACDTLMSELDFHIRELDNFRLEQQQEERRLKTGVDYSWLIESHPKTYEIPPMERLELEELCYKVSGSECSQIISHFRDAVSQNARVEDLPYIMRSCVRKVLDERPLQESLTEWVSRRTQSIANFSMLKLKSSSKVMPSCEAEDIEMQHNEIQERKSRAMSMPNFSVRREDVPVPHTV</sequence>
<protein>
    <recommendedName>
        <fullName evidence="3">Protein RD3</fullName>
    </recommendedName>
</protein>
<proteinExistence type="predicted"/>
<dbReference type="Proteomes" id="UP001497497">
    <property type="component" value="Unassembled WGS sequence"/>
</dbReference>
<keyword evidence="2" id="KW-1185">Reference proteome</keyword>
<organism evidence="1 2">
    <name type="scientific">Lymnaea stagnalis</name>
    <name type="common">Great pond snail</name>
    <name type="synonym">Helix stagnalis</name>
    <dbReference type="NCBI Taxonomy" id="6523"/>
    <lineage>
        <taxon>Eukaryota</taxon>
        <taxon>Metazoa</taxon>
        <taxon>Spiralia</taxon>
        <taxon>Lophotrochozoa</taxon>
        <taxon>Mollusca</taxon>
        <taxon>Gastropoda</taxon>
        <taxon>Heterobranchia</taxon>
        <taxon>Euthyneura</taxon>
        <taxon>Panpulmonata</taxon>
        <taxon>Hygrophila</taxon>
        <taxon>Lymnaeoidea</taxon>
        <taxon>Lymnaeidae</taxon>
        <taxon>Lymnaea</taxon>
    </lineage>
</organism>
<comment type="caution">
    <text evidence="1">The sequence shown here is derived from an EMBL/GenBank/DDBJ whole genome shotgun (WGS) entry which is preliminary data.</text>
</comment>
<reference evidence="1 2" key="1">
    <citation type="submission" date="2024-04" db="EMBL/GenBank/DDBJ databases">
        <authorList>
            <consortium name="Genoscope - CEA"/>
            <person name="William W."/>
        </authorList>
    </citation>
    <scope>NUCLEOTIDE SEQUENCE [LARGE SCALE GENOMIC DNA]</scope>
</reference>
<name>A0AAV2HXS6_LYMST</name>